<gene>
    <name evidence="3" type="ORF">GHC57_18120</name>
</gene>
<evidence type="ECO:0000256" key="1">
    <source>
        <dbReference type="ARBA" id="ARBA00022729"/>
    </source>
</evidence>
<comment type="caution">
    <text evidence="3">The sequence shown here is derived from an EMBL/GenBank/DDBJ whole genome shotgun (WGS) entry which is preliminary data.</text>
</comment>
<keyword evidence="1 2" id="KW-0732">Signal</keyword>
<dbReference type="InterPro" id="IPR018389">
    <property type="entry name" value="DctP_fam"/>
</dbReference>
<dbReference type="RefSeq" id="WP_153346909.1">
    <property type="nucleotide sequence ID" value="NZ_WIVE01000101.1"/>
</dbReference>
<evidence type="ECO:0000313" key="3">
    <source>
        <dbReference type="EMBL" id="MQX38437.1"/>
    </source>
</evidence>
<dbReference type="PANTHER" id="PTHR33376">
    <property type="match status" value="1"/>
</dbReference>
<evidence type="ECO:0000256" key="2">
    <source>
        <dbReference type="SAM" id="SignalP"/>
    </source>
</evidence>
<dbReference type="PANTHER" id="PTHR33376:SF15">
    <property type="entry name" value="BLL6794 PROTEIN"/>
    <property type="match status" value="1"/>
</dbReference>
<proteinExistence type="predicted"/>
<dbReference type="Pfam" id="PF03480">
    <property type="entry name" value="DctP"/>
    <property type="match status" value="1"/>
</dbReference>
<feature type="chain" id="PRO_5031206078" evidence="2">
    <location>
        <begin position="29"/>
        <end position="353"/>
    </location>
</feature>
<accession>A0A7X2D679</accession>
<keyword evidence="4" id="KW-1185">Reference proteome</keyword>
<protein>
    <submittedName>
        <fullName evidence="3">C4-dicarboxylate ABC transporter substrate-binding protein</fullName>
    </submittedName>
</protein>
<dbReference type="NCBIfam" id="NF037995">
    <property type="entry name" value="TRAP_S1"/>
    <property type="match status" value="1"/>
</dbReference>
<dbReference type="OrthoDB" id="7822595at2"/>
<name>A0A7X2D679_9PROT</name>
<dbReference type="GO" id="GO:0055085">
    <property type="term" value="P:transmembrane transport"/>
    <property type="evidence" value="ECO:0007669"/>
    <property type="project" value="InterPro"/>
</dbReference>
<dbReference type="Proteomes" id="UP000434582">
    <property type="component" value="Unassembled WGS sequence"/>
</dbReference>
<organism evidence="3 4">
    <name type="scientific">Roseospira navarrensis</name>
    <dbReference type="NCBI Taxonomy" id="140058"/>
    <lineage>
        <taxon>Bacteria</taxon>
        <taxon>Pseudomonadati</taxon>
        <taxon>Pseudomonadota</taxon>
        <taxon>Alphaproteobacteria</taxon>
        <taxon>Rhodospirillales</taxon>
        <taxon>Rhodospirillaceae</taxon>
        <taxon>Roseospira</taxon>
    </lineage>
</organism>
<evidence type="ECO:0000313" key="4">
    <source>
        <dbReference type="Proteomes" id="UP000434582"/>
    </source>
</evidence>
<dbReference type="PROSITE" id="PS51257">
    <property type="entry name" value="PROKAR_LIPOPROTEIN"/>
    <property type="match status" value="1"/>
</dbReference>
<dbReference type="AlphaFoldDB" id="A0A7X2D679"/>
<dbReference type="InterPro" id="IPR038404">
    <property type="entry name" value="TRAP_DctP_sf"/>
</dbReference>
<dbReference type="EMBL" id="WIVE01000101">
    <property type="protein sequence ID" value="MQX38437.1"/>
    <property type="molecule type" value="Genomic_DNA"/>
</dbReference>
<sequence>MSQRLTSAVAALALTGACLSLTAPPTRAQEVTLTVHHFLSAKAVNHAEMIEPWAERITEASDGRIAFEIFPSMSMGGAPPELFQQVRDGVADIIWTVLGYTPGVFPHAEVFNLPSVHTGSALVTNLAIQDLMDGPLAADFEDVHPLLVHVHAGQALHTTDVAVRSIADVQGLKLRVPSRSGTWMIEAMGAEPVGMPVPEVPQALSQGVLDGAFIPFEVALPLRVIDIAKHHTELAGGHRFGTTTFLLAMNKDRYESLPEDLRAIIDAHSGEALAREAGRVWDAVEPRVIAMAEARGNEVIYLDDAASAPFLDAFAETEARWLEEMAAKGIDGEALLAAAKAAVARHDHERPTP</sequence>
<feature type="signal peptide" evidence="2">
    <location>
        <begin position="1"/>
        <end position="28"/>
    </location>
</feature>
<dbReference type="Gene3D" id="3.40.190.170">
    <property type="entry name" value="Bacterial extracellular solute-binding protein, family 7"/>
    <property type="match status" value="1"/>
</dbReference>
<dbReference type="CDD" id="cd13665">
    <property type="entry name" value="PBP2_TRAP_Dctp3_4"/>
    <property type="match status" value="1"/>
</dbReference>
<reference evidence="3 4" key="1">
    <citation type="submission" date="2019-10" db="EMBL/GenBank/DDBJ databases">
        <title>Draft whole-genome sequence of the purple nonsulfur photosynthetic bacterium Roseospira navarrensis DSM 15114.</title>
        <authorList>
            <person name="Kyndt J.A."/>
            <person name="Meyer T.E."/>
        </authorList>
    </citation>
    <scope>NUCLEOTIDE SEQUENCE [LARGE SCALE GENOMIC DNA]</scope>
    <source>
        <strain evidence="3 4">DSM 15114</strain>
    </source>
</reference>